<dbReference type="Proteomes" id="UP000269396">
    <property type="component" value="Unassembled WGS sequence"/>
</dbReference>
<accession>A0A183NFU8</accession>
<protein>
    <submittedName>
        <fullName evidence="2">Uncharacterized protein</fullName>
    </submittedName>
</protein>
<keyword evidence="3" id="KW-1185">Reference proteome</keyword>
<evidence type="ECO:0000313" key="2">
    <source>
        <dbReference type="EMBL" id="VDO74553.1"/>
    </source>
</evidence>
<name>A0A183NFU8_9TREM</name>
<dbReference type="AlphaFoldDB" id="A0A183NFU8"/>
<evidence type="ECO:0000313" key="3">
    <source>
        <dbReference type="Proteomes" id="UP000269396"/>
    </source>
</evidence>
<evidence type="ECO:0000256" key="1">
    <source>
        <dbReference type="SAM" id="MobiDB-lite"/>
    </source>
</evidence>
<feature type="compositionally biased region" description="Low complexity" evidence="1">
    <location>
        <begin position="31"/>
        <end position="42"/>
    </location>
</feature>
<feature type="compositionally biased region" description="Polar residues" evidence="1">
    <location>
        <begin position="48"/>
        <end position="60"/>
    </location>
</feature>
<sequence>MWKEWGGNGTKLNLLRVKTTTELLALAAHPSSRSKSSSINPSGVIRPDSNNCSSDENSIK</sequence>
<dbReference type="EMBL" id="UZAL01001007">
    <property type="protein sequence ID" value="VDO74553.1"/>
    <property type="molecule type" value="Genomic_DNA"/>
</dbReference>
<gene>
    <name evidence="2" type="ORF">SMTD_LOCUS984</name>
</gene>
<organism evidence="2 3">
    <name type="scientific">Schistosoma mattheei</name>
    <dbReference type="NCBI Taxonomy" id="31246"/>
    <lineage>
        <taxon>Eukaryota</taxon>
        <taxon>Metazoa</taxon>
        <taxon>Spiralia</taxon>
        <taxon>Lophotrochozoa</taxon>
        <taxon>Platyhelminthes</taxon>
        <taxon>Trematoda</taxon>
        <taxon>Digenea</taxon>
        <taxon>Strigeidida</taxon>
        <taxon>Schistosomatoidea</taxon>
        <taxon>Schistosomatidae</taxon>
        <taxon>Schistosoma</taxon>
    </lineage>
</organism>
<feature type="region of interest" description="Disordered" evidence="1">
    <location>
        <begin position="28"/>
        <end position="60"/>
    </location>
</feature>
<proteinExistence type="predicted"/>
<reference evidence="2 3" key="1">
    <citation type="submission" date="2018-11" db="EMBL/GenBank/DDBJ databases">
        <authorList>
            <consortium name="Pathogen Informatics"/>
        </authorList>
    </citation>
    <scope>NUCLEOTIDE SEQUENCE [LARGE SCALE GENOMIC DNA]</scope>
    <source>
        <strain>Denwood</strain>
        <strain evidence="3">Zambia</strain>
    </source>
</reference>